<dbReference type="EMBL" id="QXTE01000076">
    <property type="protein sequence ID" value="TFK07886.1"/>
    <property type="molecule type" value="Genomic_DNA"/>
</dbReference>
<dbReference type="PROSITE" id="PS50835">
    <property type="entry name" value="IG_LIKE"/>
    <property type="match status" value="2"/>
</dbReference>
<evidence type="ECO:0000313" key="5">
    <source>
        <dbReference type="EMBL" id="TFK07886.1"/>
    </source>
</evidence>
<feature type="chain" id="PRO_5020039745" evidence="3">
    <location>
        <begin position="19"/>
        <end position="347"/>
    </location>
</feature>
<comment type="caution">
    <text evidence="5">The sequence shown here is derived from an EMBL/GenBank/DDBJ whole genome shotgun (WGS) entry which is preliminary data.</text>
</comment>
<evidence type="ECO:0000256" key="1">
    <source>
        <dbReference type="ARBA" id="ARBA00023170"/>
    </source>
</evidence>
<dbReference type="PANTHER" id="PTHR19256:SF44">
    <property type="entry name" value="T CELL RECEPTOR GAMMA VARIABLE 9"/>
    <property type="match status" value="1"/>
</dbReference>
<dbReference type="Gene3D" id="2.60.40.10">
    <property type="entry name" value="Immunoglobulins"/>
    <property type="match status" value="2"/>
</dbReference>
<reference evidence="5 6" key="1">
    <citation type="submission" date="2019-04" db="EMBL/GenBank/DDBJ databases">
        <title>Draft genome of the big-headed turtle Platysternon megacephalum.</title>
        <authorList>
            <person name="Gong S."/>
        </authorList>
    </citation>
    <scope>NUCLEOTIDE SEQUENCE [LARGE SCALE GENOMIC DNA]</scope>
    <source>
        <strain evidence="5">DO16091913</strain>
        <tissue evidence="5">Muscle</tissue>
    </source>
</reference>
<sequence>MLLVQVLIVASIWSYGAAQVQLTQDQLSITRKPTKTVRIDCKVSGVNFGDAYIHWYRQRPGEAPEWILYFKSQIEKSNFDMDKFSVDKTTEKSTCTLTVHKLTYNDTATYYCAYWDRTVLERHRQAVQNLTLYSEPQTFKSVKKNPHLPAHTQWQQWSLPSCSSDSTVVLPLQCIPWAQTDSQNTDLRHSPAQLATESVPGSSPGLGSVYSIISPFFFLDGYSQITLIQTPLSVTRAVTKSARMGCKISGTGFDFNSAYIHWYRQSPGAAPTRILHIQSGSAFMDEGFDSKKFEAQNIASTSTSNLRVHQLTLEDAAIYYCATWDRTVLESHRQPVQKPTLHSEPSV</sequence>
<dbReference type="SMART" id="SM00409">
    <property type="entry name" value="IG"/>
    <property type="match status" value="2"/>
</dbReference>
<proteinExistence type="predicted"/>
<evidence type="ECO:0000256" key="3">
    <source>
        <dbReference type="SAM" id="SignalP"/>
    </source>
</evidence>
<dbReference type="OrthoDB" id="9428161at2759"/>
<accession>A0A4D9ECR6</accession>
<feature type="domain" description="Ig-like" evidence="4">
    <location>
        <begin position="231"/>
        <end position="337"/>
    </location>
</feature>
<keyword evidence="3" id="KW-0732">Signal</keyword>
<dbReference type="InterPro" id="IPR013783">
    <property type="entry name" value="Ig-like_fold"/>
</dbReference>
<name>A0A4D9ECR6_9SAUR</name>
<dbReference type="InterPro" id="IPR013106">
    <property type="entry name" value="Ig_V-set"/>
</dbReference>
<evidence type="ECO:0000256" key="2">
    <source>
        <dbReference type="ARBA" id="ARBA00023319"/>
    </source>
</evidence>
<protein>
    <submittedName>
        <fullName evidence="5">Nuclear receptor ROR-alpha</fullName>
    </submittedName>
</protein>
<feature type="signal peptide" evidence="3">
    <location>
        <begin position="1"/>
        <end position="18"/>
    </location>
</feature>
<evidence type="ECO:0000313" key="6">
    <source>
        <dbReference type="Proteomes" id="UP000297703"/>
    </source>
</evidence>
<dbReference type="InterPro" id="IPR036179">
    <property type="entry name" value="Ig-like_dom_sf"/>
</dbReference>
<dbReference type="InterPro" id="IPR007110">
    <property type="entry name" value="Ig-like_dom"/>
</dbReference>
<gene>
    <name evidence="5" type="ORF">DR999_PMT09191</name>
</gene>
<organism evidence="5 6">
    <name type="scientific">Platysternon megacephalum</name>
    <name type="common">big-headed turtle</name>
    <dbReference type="NCBI Taxonomy" id="55544"/>
    <lineage>
        <taxon>Eukaryota</taxon>
        <taxon>Metazoa</taxon>
        <taxon>Chordata</taxon>
        <taxon>Craniata</taxon>
        <taxon>Vertebrata</taxon>
        <taxon>Euteleostomi</taxon>
        <taxon>Archelosauria</taxon>
        <taxon>Testudinata</taxon>
        <taxon>Testudines</taxon>
        <taxon>Cryptodira</taxon>
        <taxon>Durocryptodira</taxon>
        <taxon>Testudinoidea</taxon>
        <taxon>Platysternidae</taxon>
        <taxon>Platysternon</taxon>
    </lineage>
</organism>
<dbReference type="PANTHER" id="PTHR19256">
    <property type="entry name" value="T-CELL RECEPTOR GAMMA CHAIN"/>
    <property type="match status" value="1"/>
</dbReference>
<evidence type="ECO:0000259" key="4">
    <source>
        <dbReference type="PROSITE" id="PS50835"/>
    </source>
</evidence>
<dbReference type="STRING" id="55544.A0A4D9ECR6"/>
<keyword evidence="6" id="KW-1185">Reference proteome</keyword>
<dbReference type="SUPFAM" id="SSF48726">
    <property type="entry name" value="Immunoglobulin"/>
    <property type="match status" value="2"/>
</dbReference>
<feature type="domain" description="Ig-like" evidence="4">
    <location>
        <begin position="35"/>
        <end position="112"/>
    </location>
</feature>
<dbReference type="SMART" id="SM00406">
    <property type="entry name" value="IGv"/>
    <property type="match status" value="2"/>
</dbReference>
<keyword evidence="1 5" id="KW-0675">Receptor</keyword>
<reference evidence="5 6" key="2">
    <citation type="submission" date="2019-04" db="EMBL/GenBank/DDBJ databases">
        <title>The genome sequence of big-headed turtle.</title>
        <authorList>
            <person name="Gong S."/>
        </authorList>
    </citation>
    <scope>NUCLEOTIDE SEQUENCE [LARGE SCALE GENOMIC DNA]</scope>
    <source>
        <strain evidence="5">DO16091913</strain>
        <tissue evidence="5">Muscle</tissue>
    </source>
</reference>
<dbReference type="Proteomes" id="UP000297703">
    <property type="component" value="Unassembled WGS sequence"/>
</dbReference>
<dbReference type="Pfam" id="PF07686">
    <property type="entry name" value="V-set"/>
    <property type="match status" value="2"/>
</dbReference>
<keyword evidence="2" id="KW-0393">Immunoglobulin domain</keyword>
<dbReference type="InterPro" id="IPR003599">
    <property type="entry name" value="Ig_sub"/>
</dbReference>
<dbReference type="InterPro" id="IPR051117">
    <property type="entry name" value="TRG_var/const_region"/>
</dbReference>
<dbReference type="AlphaFoldDB" id="A0A4D9ECR6"/>